<keyword evidence="2" id="KW-1185">Reference proteome</keyword>
<protein>
    <submittedName>
        <fullName evidence="1">Uncharacterized protein</fullName>
    </submittedName>
</protein>
<dbReference type="EnsemblPlants" id="ORUFI01G16240.1">
    <property type="protein sequence ID" value="ORUFI01G16240.1"/>
    <property type="gene ID" value="ORUFI01G16240"/>
</dbReference>
<dbReference type="Proteomes" id="UP000008022">
    <property type="component" value="Unassembled WGS sequence"/>
</dbReference>
<evidence type="ECO:0000313" key="1">
    <source>
        <dbReference type="EnsemblPlants" id="ORUFI01G16240.1"/>
    </source>
</evidence>
<evidence type="ECO:0000313" key="2">
    <source>
        <dbReference type="Proteomes" id="UP000008022"/>
    </source>
</evidence>
<proteinExistence type="predicted"/>
<reference evidence="1" key="2">
    <citation type="submission" date="2015-06" db="UniProtKB">
        <authorList>
            <consortium name="EnsemblPlants"/>
        </authorList>
    </citation>
    <scope>IDENTIFICATION</scope>
</reference>
<dbReference type="Gramene" id="ORUFI01G16240.1">
    <property type="protein sequence ID" value="ORUFI01G16240.1"/>
    <property type="gene ID" value="ORUFI01G16240"/>
</dbReference>
<organism evidence="1 2">
    <name type="scientific">Oryza rufipogon</name>
    <name type="common">Brownbeard rice</name>
    <name type="synonym">Asian wild rice</name>
    <dbReference type="NCBI Taxonomy" id="4529"/>
    <lineage>
        <taxon>Eukaryota</taxon>
        <taxon>Viridiplantae</taxon>
        <taxon>Streptophyta</taxon>
        <taxon>Embryophyta</taxon>
        <taxon>Tracheophyta</taxon>
        <taxon>Spermatophyta</taxon>
        <taxon>Magnoliopsida</taxon>
        <taxon>Liliopsida</taxon>
        <taxon>Poales</taxon>
        <taxon>Poaceae</taxon>
        <taxon>BOP clade</taxon>
        <taxon>Oryzoideae</taxon>
        <taxon>Oryzeae</taxon>
        <taxon>Oryzinae</taxon>
        <taxon>Oryza</taxon>
    </lineage>
</organism>
<accession>A0A0E0MVZ2</accession>
<name>A0A0E0MVZ2_ORYRU</name>
<dbReference type="HOGENOM" id="CLU_2658806_0_0_1"/>
<dbReference type="AlphaFoldDB" id="A0A0E0MVZ2"/>
<reference evidence="2" key="1">
    <citation type="submission" date="2013-06" db="EMBL/GenBank/DDBJ databases">
        <authorList>
            <person name="Zhao Q."/>
        </authorList>
    </citation>
    <scope>NUCLEOTIDE SEQUENCE</scope>
    <source>
        <strain evidence="2">cv. W1943</strain>
    </source>
</reference>
<sequence>MDIPVSFLLPLCPKTLTQVQGGQTLPPCKRNSICIYDLPMSQRSTHKKRRTYKDYGEPGTQYQTESEANLRLLLKM</sequence>